<dbReference type="InterPro" id="IPR011701">
    <property type="entry name" value="MFS"/>
</dbReference>
<dbReference type="GO" id="GO:0022857">
    <property type="term" value="F:transmembrane transporter activity"/>
    <property type="evidence" value="ECO:0007669"/>
    <property type="project" value="InterPro"/>
</dbReference>
<feature type="transmembrane region" description="Helical" evidence="3">
    <location>
        <begin position="139"/>
        <end position="165"/>
    </location>
</feature>
<feature type="transmembrane region" description="Helical" evidence="3">
    <location>
        <begin position="372"/>
        <end position="392"/>
    </location>
</feature>
<protein>
    <submittedName>
        <fullName evidence="5">Putative monocarboxylate permease</fullName>
    </submittedName>
</protein>
<dbReference type="Proteomes" id="UP000250266">
    <property type="component" value="Unassembled WGS sequence"/>
</dbReference>
<feature type="transmembrane region" description="Helical" evidence="3">
    <location>
        <begin position="244"/>
        <end position="267"/>
    </location>
</feature>
<dbReference type="AlphaFoldDB" id="A0A8E2E314"/>
<sequence length="446" mass="47661">MKNCQSHEASNGVPTDNGKAAEAIAAPVAQPATPQPPPNGGLKAWLAVLGGFFFVLNSWGMANSFGVFQTYYATTMLPTSTPSAISWIGSIQAFLLLFVGVLCGRALDAGHYNVIFAVGTFFEVFGMMMTSLGTKYYQIFLAQGVCVGVGSGLIFTSGVSIVATYFTTRRAFAMGLVSSGSSVGGIIYPIAVRQIINHTGFGWATRAMAFIMLGSLLLGFVLLRPRLPPRKSGPFFDLESFKDPAYTSFVIGLALAFMAYFIPFFYIESFALRIGTSEHLSFYILAIMNAAGTLGRIVPNFIADRVGNLNVIIPITYISGLIVLLWLTVHHTGNLITISIMYSFFSGGLTNSAPAVVGLLSPELNMIGTRVGMMLTICSLGTLIGAPVAGAILKSQSPTDARGIIDSDRANYDGVFIFSGIGLLVGAVFMNYTRIAKKGLWYFGKV</sequence>
<dbReference type="SUPFAM" id="SSF103473">
    <property type="entry name" value="MFS general substrate transporter"/>
    <property type="match status" value="1"/>
</dbReference>
<dbReference type="EMBL" id="KV745220">
    <property type="protein sequence ID" value="OCK76328.1"/>
    <property type="molecule type" value="Genomic_DNA"/>
</dbReference>
<feature type="transmembrane region" description="Helical" evidence="3">
    <location>
        <begin position="309"/>
        <end position="329"/>
    </location>
</feature>
<keyword evidence="3" id="KW-1133">Transmembrane helix</keyword>
<name>A0A8E2E314_9PEZI</name>
<keyword evidence="3" id="KW-0812">Transmembrane</keyword>
<evidence type="ECO:0000256" key="2">
    <source>
        <dbReference type="ARBA" id="ARBA00006727"/>
    </source>
</evidence>
<evidence type="ECO:0000256" key="1">
    <source>
        <dbReference type="ARBA" id="ARBA00004141"/>
    </source>
</evidence>
<feature type="transmembrane region" description="Helical" evidence="3">
    <location>
        <begin position="412"/>
        <end position="432"/>
    </location>
</feature>
<comment type="subcellular location">
    <subcellularLocation>
        <location evidence="1">Membrane</location>
        <topology evidence="1">Multi-pass membrane protein</topology>
    </subcellularLocation>
</comment>
<dbReference type="Pfam" id="PF07690">
    <property type="entry name" value="MFS_1"/>
    <property type="match status" value="1"/>
</dbReference>
<keyword evidence="3" id="KW-0472">Membrane</keyword>
<comment type="similarity">
    <text evidence="2">Belongs to the major facilitator superfamily. Monocarboxylate porter (TC 2.A.1.13) family.</text>
</comment>
<evidence type="ECO:0000256" key="3">
    <source>
        <dbReference type="SAM" id="Phobius"/>
    </source>
</evidence>
<feature type="transmembrane region" description="Helical" evidence="3">
    <location>
        <begin position="279"/>
        <end position="297"/>
    </location>
</feature>
<organism evidence="5 6">
    <name type="scientific">Lepidopterella palustris CBS 459.81</name>
    <dbReference type="NCBI Taxonomy" id="1314670"/>
    <lineage>
        <taxon>Eukaryota</taxon>
        <taxon>Fungi</taxon>
        <taxon>Dikarya</taxon>
        <taxon>Ascomycota</taxon>
        <taxon>Pezizomycotina</taxon>
        <taxon>Dothideomycetes</taxon>
        <taxon>Pleosporomycetidae</taxon>
        <taxon>Mytilinidiales</taxon>
        <taxon>Argynnaceae</taxon>
        <taxon>Lepidopterella</taxon>
    </lineage>
</organism>
<dbReference type="PROSITE" id="PS50850">
    <property type="entry name" value="MFS"/>
    <property type="match status" value="1"/>
</dbReference>
<dbReference type="InterPro" id="IPR020846">
    <property type="entry name" value="MFS_dom"/>
</dbReference>
<evidence type="ECO:0000313" key="6">
    <source>
        <dbReference type="Proteomes" id="UP000250266"/>
    </source>
</evidence>
<dbReference type="InterPro" id="IPR036259">
    <property type="entry name" value="MFS_trans_sf"/>
</dbReference>
<feature type="transmembrane region" description="Helical" evidence="3">
    <location>
        <begin position="114"/>
        <end position="133"/>
    </location>
</feature>
<gene>
    <name evidence="5" type="ORF">K432DRAFT_428792</name>
</gene>
<feature type="domain" description="Major facilitator superfamily (MFS) profile" evidence="4">
    <location>
        <begin position="43"/>
        <end position="438"/>
    </location>
</feature>
<accession>A0A8E2E314</accession>
<reference evidence="5 6" key="1">
    <citation type="journal article" date="2016" name="Nat. Commun.">
        <title>Ectomycorrhizal ecology is imprinted in the genome of the dominant symbiotic fungus Cenococcum geophilum.</title>
        <authorList>
            <consortium name="DOE Joint Genome Institute"/>
            <person name="Peter M."/>
            <person name="Kohler A."/>
            <person name="Ohm R.A."/>
            <person name="Kuo A."/>
            <person name="Krutzmann J."/>
            <person name="Morin E."/>
            <person name="Arend M."/>
            <person name="Barry K.W."/>
            <person name="Binder M."/>
            <person name="Choi C."/>
            <person name="Clum A."/>
            <person name="Copeland A."/>
            <person name="Grisel N."/>
            <person name="Haridas S."/>
            <person name="Kipfer T."/>
            <person name="LaButti K."/>
            <person name="Lindquist E."/>
            <person name="Lipzen A."/>
            <person name="Maire R."/>
            <person name="Meier B."/>
            <person name="Mihaltcheva S."/>
            <person name="Molinier V."/>
            <person name="Murat C."/>
            <person name="Poggeler S."/>
            <person name="Quandt C.A."/>
            <person name="Sperisen C."/>
            <person name="Tritt A."/>
            <person name="Tisserant E."/>
            <person name="Crous P.W."/>
            <person name="Henrissat B."/>
            <person name="Nehls U."/>
            <person name="Egli S."/>
            <person name="Spatafora J.W."/>
            <person name="Grigoriev I.V."/>
            <person name="Martin F.M."/>
        </authorList>
    </citation>
    <scope>NUCLEOTIDE SEQUENCE [LARGE SCALE GENOMIC DNA]</scope>
    <source>
        <strain evidence="5 6">CBS 459.81</strain>
    </source>
</reference>
<feature type="transmembrane region" description="Helical" evidence="3">
    <location>
        <begin position="44"/>
        <end position="65"/>
    </location>
</feature>
<dbReference type="OrthoDB" id="6509908at2759"/>
<proteinExistence type="inferred from homology"/>
<evidence type="ECO:0000313" key="5">
    <source>
        <dbReference type="EMBL" id="OCK76328.1"/>
    </source>
</evidence>
<feature type="transmembrane region" description="Helical" evidence="3">
    <location>
        <begin position="85"/>
        <end position="107"/>
    </location>
</feature>
<feature type="transmembrane region" description="Helical" evidence="3">
    <location>
        <begin position="203"/>
        <end position="223"/>
    </location>
</feature>
<feature type="transmembrane region" description="Helical" evidence="3">
    <location>
        <begin position="172"/>
        <end position="191"/>
    </location>
</feature>
<dbReference type="PANTHER" id="PTHR11360">
    <property type="entry name" value="MONOCARBOXYLATE TRANSPORTER"/>
    <property type="match status" value="1"/>
</dbReference>
<feature type="transmembrane region" description="Helical" evidence="3">
    <location>
        <begin position="335"/>
        <end position="360"/>
    </location>
</feature>
<dbReference type="GO" id="GO:0016020">
    <property type="term" value="C:membrane"/>
    <property type="evidence" value="ECO:0007669"/>
    <property type="project" value="UniProtKB-SubCell"/>
</dbReference>
<dbReference type="Gene3D" id="1.20.1250.20">
    <property type="entry name" value="MFS general substrate transporter like domains"/>
    <property type="match status" value="2"/>
</dbReference>
<dbReference type="PANTHER" id="PTHR11360:SF234">
    <property type="entry name" value="MFS-TYPE TRANSPORTER DBAD-RELATED"/>
    <property type="match status" value="1"/>
</dbReference>
<dbReference type="InterPro" id="IPR050327">
    <property type="entry name" value="Proton-linked_MCT"/>
</dbReference>
<evidence type="ECO:0000259" key="4">
    <source>
        <dbReference type="PROSITE" id="PS50850"/>
    </source>
</evidence>
<keyword evidence="6" id="KW-1185">Reference proteome</keyword>